<accession>A0A0U5GLW9</accession>
<reference evidence="2" key="1">
    <citation type="journal article" date="2016" name="Genome Announc.">
        <title>Draft genome sequences of fungus Aspergillus calidoustus.</title>
        <authorList>
            <person name="Horn F."/>
            <person name="Linde J."/>
            <person name="Mattern D.J."/>
            <person name="Walther G."/>
            <person name="Guthke R."/>
            <person name="Scherlach K."/>
            <person name="Martin K."/>
            <person name="Brakhage A.A."/>
            <person name="Petzke L."/>
            <person name="Valiante V."/>
        </authorList>
    </citation>
    <scope>NUCLEOTIDE SEQUENCE [LARGE SCALE GENOMIC DNA]</scope>
    <source>
        <strain evidence="2">SF006504</strain>
    </source>
</reference>
<keyword evidence="2" id="KW-1185">Reference proteome</keyword>
<proteinExistence type="predicted"/>
<dbReference type="EMBL" id="CDMC01000021">
    <property type="protein sequence ID" value="CEL10927.1"/>
    <property type="molecule type" value="Genomic_DNA"/>
</dbReference>
<evidence type="ECO:0000313" key="2">
    <source>
        <dbReference type="Proteomes" id="UP000054771"/>
    </source>
</evidence>
<sequence length="122" mass="14228">MHPKTLYLDISSERDIENLELHAQFRARKQELDRRYIFERLCSNNPILYSRPNLYVQQKQFRHSGFAKAYDPAHGAIHSDLGRGDAKYPDILRTALVKDRTVLSRMSRNESQSQEHAGQAML</sequence>
<dbReference type="OrthoDB" id="539213at2759"/>
<dbReference type="Proteomes" id="UP000054771">
    <property type="component" value="Unassembled WGS sequence"/>
</dbReference>
<organism evidence="1 2">
    <name type="scientific">Aspergillus calidoustus</name>
    <dbReference type="NCBI Taxonomy" id="454130"/>
    <lineage>
        <taxon>Eukaryota</taxon>
        <taxon>Fungi</taxon>
        <taxon>Dikarya</taxon>
        <taxon>Ascomycota</taxon>
        <taxon>Pezizomycotina</taxon>
        <taxon>Eurotiomycetes</taxon>
        <taxon>Eurotiomycetidae</taxon>
        <taxon>Eurotiales</taxon>
        <taxon>Aspergillaceae</taxon>
        <taxon>Aspergillus</taxon>
        <taxon>Aspergillus subgen. Nidulantes</taxon>
    </lineage>
</organism>
<name>A0A0U5GLW9_ASPCI</name>
<protein>
    <submittedName>
        <fullName evidence="1">Uncharacterized protein</fullName>
    </submittedName>
</protein>
<evidence type="ECO:0000313" key="1">
    <source>
        <dbReference type="EMBL" id="CEL10927.1"/>
    </source>
</evidence>
<gene>
    <name evidence="1" type="ORF">ASPCAL14035</name>
</gene>
<dbReference type="AlphaFoldDB" id="A0A0U5GLW9"/>